<comment type="caution">
    <text evidence="1">The sequence shown here is derived from an EMBL/GenBank/DDBJ whole genome shotgun (WGS) entry which is preliminary data.</text>
</comment>
<organism evidence="1 2">
    <name type="scientific">Trifolium pratense</name>
    <name type="common">Red clover</name>
    <dbReference type="NCBI Taxonomy" id="57577"/>
    <lineage>
        <taxon>Eukaryota</taxon>
        <taxon>Viridiplantae</taxon>
        <taxon>Streptophyta</taxon>
        <taxon>Embryophyta</taxon>
        <taxon>Tracheophyta</taxon>
        <taxon>Spermatophyta</taxon>
        <taxon>Magnoliopsida</taxon>
        <taxon>eudicotyledons</taxon>
        <taxon>Gunneridae</taxon>
        <taxon>Pentapetalae</taxon>
        <taxon>rosids</taxon>
        <taxon>fabids</taxon>
        <taxon>Fabales</taxon>
        <taxon>Fabaceae</taxon>
        <taxon>Papilionoideae</taxon>
        <taxon>50 kb inversion clade</taxon>
        <taxon>NPAAA clade</taxon>
        <taxon>Hologalegina</taxon>
        <taxon>IRL clade</taxon>
        <taxon>Trifolieae</taxon>
        <taxon>Trifolium</taxon>
    </lineage>
</organism>
<sequence length="54" mass="5577">GRGKLATAYTTALLPRLASGKASTLLASLALACAKAYLLSPFFSLGPLPSKRKI</sequence>
<gene>
    <name evidence="1" type="ORF">L195_g056212</name>
</gene>
<feature type="non-terminal residue" evidence="1">
    <location>
        <position position="1"/>
    </location>
</feature>
<dbReference type="Proteomes" id="UP000236291">
    <property type="component" value="Unassembled WGS sequence"/>
</dbReference>
<accession>A0A2K3KQF5</accession>
<reference evidence="1 2" key="1">
    <citation type="journal article" date="2014" name="Am. J. Bot.">
        <title>Genome assembly and annotation for red clover (Trifolium pratense; Fabaceae).</title>
        <authorList>
            <person name="Istvanek J."/>
            <person name="Jaros M."/>
            <person name="Krenek A."/>
            <person name="Repkova J."/>
        </authorList>
    </citation>
    <scope>NUCLEOTIDE SEQUENCE [LARGE SCALE GENOMIC DNA]</scope>
    <source>
        <strain evidence="2">cv. Tatra</strain>
        <tissue evidence="1">Young leaves</tissue>
    </source>
</reference>
<evidence type="ECO:0000313" key="1">
    <source>
        <dbReference type="EMBL" id="PNX68520.1"/>
    </source>
</evidence>
<protein>
    <submittedName>
        <fullName evidence="1">Uncharacterized protein</fullName>
    </submittedName>
</protein>
<dbReference type="AlphaFoldDB" id="A0A2K3KQF5"/>
<dbReference type="EMBL" id="ASHM01105593">
    <property type="protein sequence ID" value="PNX68520.1"/>
    <property type="molecule type" value="Genomic_DNA"/>
</dbReference>
<evidence type="ECO:0000313" key="2">
    <source>
        <dbReference type="Proteomes" id="UP000236291"/>
    </source>
</evidence>
<proteinExistence type="predicted"/>
<name>A0A2K3KQF5_TRIPR</name>
<reference evidence="1 2" key="2">
    <citation type="journal article" date="2017" name="Front. Plant Sci.">
        <title>Gene Classification and Mining of Molecular Markers Useful in Red Clover (Trifolium pratense) Breeding.</title>
        <authorList>
            <person name="Istvanek J."/>
            <person name="Dluhosova J."/>
            <person name="Dluhos P."/>
            <person name="Patkova L."/>
            <person name="Nedelnik J."/>
            <person name="Repkova J."/>
        </authorList>
    </citation>
    <scope>NUCLEOTIDE SEQUENCE [LARGE SCALE GENOMIC DNA]</scope>
    <source>
        <strain evidence="2">cv. Tatra</strain>
        <tissue evidence="1">Young leaves</tissue>
    </source>
</reference>